<feature type="binding site" evidence="2">
    <location>
        <position position="164"/>
    </location>
    <ligand>
        <name>ATP</name>
        <dbReference type="ChEBI" id="CHEBI:30616"/>
    </ligand>
</feature>
<comment type="caution">
    <text evidence="3">The sequence shown here is derived from an EMBL/GenBank/DDBJ whole genome shotgun (WGS) entry which is preliminary data.</text>
</comment>
<dbReference type="GO" id="GO:0005737">
    <property type="term" value="C:cytoplasm"/>
    <property type="evidence" value="ECO:0007669"/>
    <property type="project" value="UniProtKB-SubCell"/>
</dbReference>
<dbReference type="EMBL" id="JACRSN010000002">
    <property type="protein sequence ID" value="MBC8532681.1"/>
    <property type="molecule type" value="Genomic_DNA"/>
</dbReference>
<comment type="subcellular location">
    <subcellularLocation>
        <location evidence="2">Cytoplasm</location>
    </subcellularLocation>
</comment>
<dbReference type="InterPro" id="IPR014729">
    <property type="entry name" value="Rossmann-like_a/b/a_fold"/>
</dbReference>
<dbReference type="EC" id="6.3.4.-" evidence="2"/>
<comment type="similarity">
    <text evidence="2">Belongs to the TmcAL family.</text>
</comment>
<organism evidence="3 4">
    <name type="scientific">Yeguia hominis</name>
    <dbReference type="NCBI Taxonomy" id="2763662"/>
    <lineage>
        <taxon>Bacteria</taxon>
        <taxon>Bacillati</taxon>
        <taxon>Bacillota</taxon>
        <taxon>Clostridia</taxon>
        <taxon>Eubacteriales</taxon>
        <taxon>Yeguiaceae</taxon>
        <taxon>Yeguia</taxon>
    </lineage>
</organism>
<comment type="function">
    <text evidence="2">Catalyzes the formation of N(4)-acetylcytidine (ac(4)C) at the wobble position of elongator tRNA(Met), using acetate and ATP as substrates. First activates an acetate ion to form acetyladenylate (Ac-AMP) and then transfers the acetyl group to tRNA to form ac(4)C34.</text>
</comment>
<dbReference type="GO" id="GO:0000049">
    <property type="term" value="F:tRNA binding"/>
    <property type="evidence" value="ECO:0007669"/>
    <property type="project" value="UniProtKB-KW"/>
</dbReference>
<keyword evidence="2" id="KW-0547">Nucleotide-binding</keyword>
<evidence type="ECO:0000256" key="1">
    <source>
        <dbReference type="ARBA" id="ARBA00022694"/>
    </source>
</evidence>
<accession>A0A926D6Q6</accession>
<keyword evidence="2" id="KW-0436">Ligase</keyword>
<evidence type="ECO:0000313" key="4">
    <source>
        <dbReference type="Proteomes" id="UP000651482"/>
    </source>
</evidence>
<name>A0A926D6Q6_9FIRM</name>
<evidence type="ECO:0000256" key="2">
    <source>
        <dbReference type="HAMAP-Rule" id="MF_01539"/>
    </source>
</evidence>
<dbReference type="Pfam" id="PF05636">
    <property type="entry name" value="HIGH_NTase1"/>
    <property type="match status" value="1"/>
</dbReference>
<dbReference type="SUPFAM" id="SSF52374">
    <property type="entry name" value="Nucleotidylyl transferase"/>
    <property type="match status" value="1"/>
</dbReference>
<dbReference type="Gene3D" id="3.40.50.620">
    <property type="entry name" value="HUPs"/>
    <property type="match status" value="1"/>
</dbReference>
<comment type="catalytic activity">
    <reaction evidence="2">
        <text>cytidine(34) in elongator tRNA(Met) + acetate + ATP = N(4)-acetylcytidine(34) in elongator tRNA(Met) + AMP + diphosphate</text>
        <dbReference type="Rhea" id="RHEA:58144"/>
        <dbReference type="Rhea" id="RHEA-COMP:10693"/>
        <dbReference type="Rhea" id="RHEA-COMP:10694"/>
        <dbReference type="ChEBI" id="CHEBI:30089"/>
        <dbReference type="ChEBI" id="CHEBI:30616"/>
        <dbReference type="ChEBI" id="CHEBI:33019"/>
        <dbReference type="ChEBI" id="CHEBI:74900"/>
        <dbReference type="ChEBI" id="CHEBI:82748"/>
        <dbReference type="ChEBI" id="CHEBI:456215"/>
    </reaction>
</comment>
<dbReference type="HAMAP" id="MF_01539">
    <property type="entry name" value="TmcAL"/>
    <property type="match status" value="1"/>
</dbReference>
<sequence>MGNYTAFSGIICEYNPFHYGHAALLSAARENSGTPVVCIMSGNFVQRGDAAILNKWARAETAVRCGADLVFELPVSWAAAGAERFASGGVALLSALGIPCKLWFGSECGDAGRLFRLAAVLRTPEFSELLQMNLCKGISFASARTEAIQRLCGEETAALLYSANNILGIEYCKAILEQNANLTPFSILRQQANHDQKDACFGWSSSLLREELCKGNKLHDIIPSPAEEILLQELRAGRAPATLDRLECAILSTLRSADRETLSHLPDLSEGLENRLYAAIRKTSSLSALYDAVTTKRYPRARARRLVLSAFLGLHTPLPKFPPYLRLLAMNRTGQELLSVLKKTASLPILTRYTDAARLHGEAARVFEEECRASDLYALASPVLQPCGTEQRTSVRIVDFQASIR</sequence>
<keyword evidence="2" id="KW-0067">ATP-binding</keyword>
<keyword evidence="1 2" id="KW-0819">tRNA processing</keyword>
<proteinExistence type="inferred from homology"/>
<feature type="binding site" evidence="2">
    <location>
        <begin position="11"/>
        <end position="24"/>
    </location>
    <ligand>
        <name>ATP</name>
        <dbReference type="ChEBI" id="CHEBI:30616"/>
    </ligand>
</feature>
<keyword evidence="4" id="KW-1185">Reference proteome</keyword>
<feature type="binding site" evidence="2">
    <location>
        <position position="105"/>
    </location>
    <ligand>
        <name>ATP</name>
        <dbReference type="ChEBI" id="CHEBI:30616"/>
    </ligand>
</feature>
<feature type="binding site" evidence="2">
    <location>
        <position position="189"/>
    </location>
    <ligand>
        <name>ATP</name>
        <dbReference type="ChEBI" id="CHEBI:30616"/>
    </ligand>
</feature>
<keyword evidence="2" id="KW-0963">Cytoplasm</keyword>
<dbReference type="RefSeq" id="WP_249317899.1">
    <property type="nucleotide sequence ID" value="NZ_JACRSN010000002.1"/>
</dbReference>
<dbReference type="Proteomes" id="UP000651482">
    <property type="component" value="Unassembled WGS sequence"/>
</dbReference>
<dbReference type="GO" id="GO:0006400">
    <property type="term" value="P:tRNA modification"/>
    <property type="evidence" value="ECO:0007669"/>
    <property type="project" value="UniProtKB-UniRule"/>
</dbReference>
<dbReference type="PANTHER" id="PTHR37825:SF1">
    <property type="entry name" value="TRNA(MET) CYTIDINE ACETATE LIGASE"/>
    <property type="match status" value="1"/>
</dbReference>
<dbReference type="PANTHER" id="PTHR37825">
    <property type="entry name" value="TRNA(MET) CYTIDINE ACETATE LIGASE"/>
    <property type="match status" value="1"/>
</dbReference>
<dbReference type="GO" id="GO:0016879">
    <property type="term" value="F:ligase activity, forming carbon-nitrogen bonds"/>
    <property type="evidence" value="ECO:0007669"/>
    <property type="project" value="UniProtKB-UniRule"/>
</dbReference>
<dbReference type="InterPro" id="IPR008513">
    <property type="entry name" value="tRNA(Met)_cyd_acetate_ligase"/>
</dbReference>
<gene>
    <name evidence="2" type="primary">tmcAL</name>
    <name evidence="3" type="ORF">IAG03_01420</name>
</gene>
<comment type="caution">
    <text evidence="2">Lacks conserved residue(s) required for the propagation of feature annotation.</text>
</comment>
<protein>
    <recommendedName>
        <fullName evidence="2">tRNA(Met) cytidine acetate ligase</fullName>
        <ecNumber evidence="2">6.3.4.-</ecNumber>
    </recommendedName>
</protein>
<dbReference type="AlphaFoldDB" id="A0A926D6Q6"/>
<reference evidence="3" key="1">
    <citation type="submission" date="2020-08" db="EMBL/GenBank/DDBJ databases">
        <title>Genome public.</title>
        <authorList>
            <person name="Liu C."/>
            <person name="Sun Q."/>
        </authorList>
    </citation>
    <scope>NUCLEOTIDE SEQUENCE</scope>
    <source>
        <strain evidence="3">NSJ-40</strain>
    </source>
</reference>
<evidence type="ECO:0000313" key="3">
    <source>
        <dbReference type="EMBL" id="MBC8532681.1"/>
    </source>
</evidence>
<dbReference type="GO" id="GO:0005524">
    <property type="term" value="F:ATP binding"/>
    <property type="evidence" value="ECO:0007669"/>
    <property type="project" value="UniProtKB-KW"/>
</dbReference>
<keyword evidence="2" id="KW-0820">tRNA-binding</keyword>
<keyword evidence="2" id="KW-0694">RNA-binding</keyword>